<dbReference type="PANTHER" id="PTHR47197">
    <property type="entry name" value="PROTEIN NIRF"/>
    <property type="match status" value="1"/>
</dbReference>
<gene>
    <name evidence="1" type="ORF">EV196_102487</name>
</gene>
<dbReference type="EMBL" id="SLUP01000002">
    <property type="protein sequence ID" value="TCL67924.1"/>
    <property type="molecule type" value="Genomic_DNA"/>
</dbReference>
<dbReference type="InterPro" id="IPR015943">
    <property type="entry name" value="WD40/YVTN_repeat-like_dom_sf"/>
</dbReference>
<dbReference type="PANTHER" id="PTHR47197:SF3">
    <property type="entry name" value="DIHYDRO-HEME D1 DEHYDROGENASE"/>
    <property type="match status" value="1"/>
</dbReference>
<proteinExistence type="predicted"/>
<reference evidence="1 2" key="1">
    <citation type="submission" date="2019-03" db="EMBL/GenBank/DDBJ databases">
        <title>Genomic Encyclopedia of Type Strains, Phase IV (KMG-IV): sequencing the most valuable type-strain genomes for metagenomic binning, comparative biology and taxonomic classification.</title>
        <authorList>
            <person name="Goeker M."/>
        </authorList>
    </citation>
    <scope>NUCLEOTIDE SEQUENCE [LARGE SCALE GENOMIC DNA]</scope>
    <source>
        <strain evidence="1 2">DSM 18792</strain>
    </source>
</reference>
<dbReference type="InterPro" id="IPR011964">
    <property type="entry name" value="YVTN_b-propeller_repeat"/>
</dbReference>
<dbReference type="Pfam" id="PF02239">
    <property type="entry name" value="Cytochrom_D1"/>
    <property type="match status" value="1"/>
</dbReference>
<keyword evidence="2" id="KW-1185">Reference proteome</keyword>
<dbReference type="SUPFAM" id="SSF51004">
    <property type="entry name" value="C-terminal (heme d1) domain of cytochrome cd1-nitrite reductase"/>
    <property type="match status" value="1"/>
</dbReference>
<dbReference type="RefSeq" id="WP_132216087.1">
    <property type="nucleotide sequence ID" value="NZ_OX156936.1"/>
</dbReference>
<dbReference type="OrthoDB" id="9803927at2"/>
<dbReference type="NCBIfam" id="TIGR02276">
    <property type="entry name" value="beta_rpt_yvtn"/>
    <property type="match status" value="1"/>
</dbReference>
<dbReference type="AlphaFoldDB" id="A0A4R1RNX4"/>
<name>A0A4R1RNX4_9FLAO</name>
<evidence type="ECO:0000313" key="1">
    <source>
        <dbReference type="EMBL" id="TCL67924.1"/>
    </source>
</evidence>
<sequence>MFKKRIKYLFLSFGVIFLLFRLSIYVFRLPSYTISTTGKLYVVNKGSRDVQVIDLSNGKEIAEIPIDMLSYEAITTADERRIVATNYESDGGFAVKILNTKNNEVEKTIGLEGYKVNGIIALPEANKVALVDYHNDDLLVLNVETDSIEKQISTKQKKSHLLVHHPNQAIVYVTNIDSGSISVIDLNLNKVIKIINCGLGRKGIAITPDGSELWVTNTKLNTISIINTNTYEVIETLNSGNEAIKLNFSIDGKYCFIVNSTEGVVSVFNQKSKKKIKTIHLHGKGSILERVLYHTPRPVNILMHPNGLYAFVTNSNANKIEVIDMKTLTLVSTIGTGKIPDGLAFVE</sequence>
<dbReference type="InterPro" id="IPR011048">
    <property type="entry name" value="Haem_d1_sf"/>
</dbReference>
<organism evidence="1 2">
    <name type="scientific">Mariniflexile fucanivorans</name>
    <dbReference type="NCBI Taxonomy" id="264023"/>
    <lineage>
        <taxon>Bacteria</taxon>
        <taxon>Pseudomonadati</taxon>
        <taxon>Bacteroidota</taxon>
        <taxon>Flavobacteriia</taxon>
        <taxon>Flavobacteriales</taxon>
        <taxon>Flavobacteriaceae</taxon>
        <taxon>Mariniflexile</taxon>
    </lineage>
</organism>
<dbReference type="Gene3D" id="2.130.10.10">
    <property type="entry name" value="YVTN repeat-like/Quinoprotein amine dehydrogenase"/>
    <property type="match status" value="3"/>
</dbReference>
<dbReference type="Proteomes" id="UP000295455">
    <property type="component" value="Unassembled WGS sequence"/>
</dbReference>
<accession>A0A4R1RNX4</accession>
<comment type="caution">
    <text evidence="1">The sequence shown here is derived from an EMBL/GenBank/DDBJ whole genome shotgun (WGS) entry which is preliminary data.</text>
</comment>
<dbReference type="InterPro" id="IPR051200">
    <property type="entry name" value="Host-pathogen_enzymatic-act"/>
</dbReference>
<evidence type="ECO:0000313" key="2">
    <source>
        <dbReference type="Proteomes" id="UP000295455"/>
    </source>
</evidence>
<protein>
    <submittedName>
        <fullName evidence="1">YVTN family beta-propeller protein</fullName>
    </submittedName>
</protein>